<dbReference type="CDD" id="cd02440">
    <property type="entry name" value="AdoMet_MTases"/>
    <property type="match status" value="1"/>
</dbReference>
<dbReference type="GO" id="GO:0008168">
    <property type="term" value="F:methyltransferase activity"/>
    <property type="evidence" value="ECO:0007669"/>
    <property type="project" value="UniProtKB-KW"/>
</dbReference>
<feature type="domain" description="Methyltransferase" evidence="1">
    <location>
        <begin position="79"/>
        <end position="169"/>
    </location>
</feature>
<reference evidence="2 3" key="1">
    <citation type="submission" date="2019-01" db="EMBL/GenBank/DDBJ databases">
        <title>Agromyces.</title>
        <authorList>
            <person name="Li J."/>
        </authorList>
    </citation>
    <scope>NUCLEOTIDE SEQUENCE [LARGE SCALE GENOMIC DNA]</scope>
    <source>
        <strain evidence="2 3">DSM 23870</strain>
    </source>
</reference>
<keyword evidence="2" id="KW-0489">Methyltransferase</keyword>
<dbReference type="GO" id="GO:0032259">
    <property type="term" value="P:methylation"/>
    <property type="evidence" value="ECO:0007669"/>
    <property type="project" value="UniProtKB-KW"/>
</dbReference>
<dbReference type="PANTHER" id="PTHR42912">
    <property type="entry name" value="METHYLTRANSFERASE"/>
    <property type="match status" value="1"/>
</dbReference>
<organism evidence="2 3">
    <name type="scientific">Agromyces atrinae</name>
    <dbReference type="NCBI Taxonomy" id="592376"/>
    <lineage>
        <taxon>Bacteria</taxon>
        <taxon>Bacillati</taxon>
        <taxon>Actinomycetota</taxon>
        <taxon>Actinomycetes</taxon>
        <taxon>Micrococcales</taxon>
        <taxon>Microbacteriaceae</taxon>
        <taxon>Agromyces</taxon>
    </lineage>
</organism>
<protein>
    <submittedName>
        <fullName evidence="2">Class I SAM-dependent methyltransferase</fullName>
    </submittedName>
</protein>
<dbReference type="InterPro" id="IPR041698">
    <property type="entry name" value="Methyltransf_25"/>
</dbReference>
<dbReference type="Pfam" id="PF13649">
    <property type="entry name" value="Methyltransf_25"/>
    <property type="match status" value="1"/>
</dbReference>
<accession>A0A4Q2M623</accession>
<gene>
    <name evidence="2" type="ORF">ESP50_14395</name>
</gene>
<evidence type="ECO:0000313" key="3">
    <source>
        <dbReference type="Proteomes" id="UP000292686"/>
    </source>
</evidence>
<dbReference type="SUPFAM" id="SSF53335">
    <property type="entry name" value="S-adenosyl-L-methionine-dependent methyltransferases"/>
    <property type="match status" value="1"/>
</dbReference>
<dbReference type="PANTHER" id="PTHR42912:SF95">
    <property type="entry name" value="METHYLTRANSFERASE TYPE 11 DOMAIN-CONTAINING PROTEIN"/>
    <property type="match status" value="1"/>
</dbReference>
<keyword evidence="2" id="KW-0808">Transferase</keyword>
<evidence type="ECO:0000313" key="2">
    <source>
        <dbReference type="EMBL" id="RXZ85673.1"/>
    </source>
</evidence>
<dbReference type="EMBL" id="SDPM01000008">
    <property type="protein sequence ID" value="RXZ85673.1"/>
    <property type="molecule type" value="Genomic_DNA"/>
</dbReference>
<name>A0A4Q2M623_9MICO</name>
<sequence length="241" mass="25693">MPSEVWGAQSCHPRYPLRVWCAPAVDRVKRMDDSVSDAYDTVAESYAALLPDTSAESAADLAAIAEFAELVRSTGGTTVMDVGCGTGRMIPTLLDHGLAVRGCDPSPGMLAVARRTHPDIRFDLGSLTEIPATDDALDGVFAWYSVIHTDPDSLGEVAAELGRVLVPGGVVVLAFQVGNESRLIENAYGHSGLALTAWTHRADRIARALEAAGFETLRSTERAPEGRERLPQGIVIARRAA</sequence>
<dbReference type="InterPro" id="IPR029063">
    <property type="entry name" value="SAM-dependent_MTases_sf"/>
</dbReference>
<dbReference type="AlphaFoldDB" id="A0A4Q2M623"/>
<dbReference type="Gene3D" id="3.40.50.150">
    <property type="entry name" value="Vaccinia Virus protein VP39"/>
    <property type="match status" value="1"/>
</dbReference>
<keyword evidence="3" id="KW-1185">Reference proteome</keyword>
<dbReference type="OrthoDB" id="9805171at2"/>
<comment type="caution">
    <text evidence="2">The sequence shown here is derived from an EMBL/GenBank/DDBJ whole genome shotgun (WGS) entry which is preliminary data.</text>
</comment>
<proteinExistence type="predicted"/>
<evidence type="ECO:0000259" key="1">
    <source>
        <dbReference type="Pfam" id="PF13649"/>
    </source>
</evidence>
<dbReference type="Proteomes" id="UP000292686">
    <property type="component" value="Unassembled WGS sequence"/>
</dbReference>
<dbReference type="InterPro" id="IPR050508">
    <property type="entry name" value="Methyltransf_Superfamily"/>
</dbReference>